<keyword evidence="2" id="KW-1185">Reference proteome</keyword>
<name>A0A9W8UIU6_AKAMU</name>
<comment type="caution">
    <text evidence="1">The sequence shown here is derived from an EMBL/GenBank/DDBJ whole genome shotgun (WGS) entry which is preliminary data.</text>
</comment>
<accession>A0A9W8UIU6</accession>
<protein>
    <submittedName>
        <fullName evidence="1">Uncharacterized protein</fullName>
    </submittedName>
</protein>
<dbReference type="Proteomes" id="UP001144673">
    <property type="component" value="Chromosome 3"/>
</dbReference>
<dbReference type="RefSeq" id="XP_056050458.1">
    <property type="nucleotide sequence ID" value="XM_056193417.1"/>
</dbReference>
<reference evidence="1" key="1">
    <citation type="journal article" date="2023" name="Access Microbiol">
        <title>De-novo genome assembly for Akanthomyces muscarius, a biocontrol agent of insect agricultural pests.</title>
        <authorList>
            <person name="Erdos Z."/>
            <person name="Studholme D.J."/>
            <person name="Raymond B."/>
            <person name="Sharma M."/>
        </authorList>
    </citation>
    <scope>NUCLEOTIDE SEQUENCE</scope>
    <source>
        <strain evidence="1">Ve6</strain>
    </source>
</reference>
<dbReference type="GeneID" id="80889188"/>
<evidence type="ECO:0000313" key="1">
    <source>
        <dbReference type="EMBL" id="KAJ4147517.1"/>
    </source>
</evidence>
<dbReference type="KEGG" id="amus:LMH87_002029"/>
<sequence length="97" mass="11255">MIGKTYRLHFSGRKSSHHGNRFADHKCKVLQSRPHQEYHVNECIDLQNVGSLNMNFPGSCRLYDVMAKLRPTSKPTTAMESRGRWAKVKSFDCTWKD</sequence>
<proteinExistence type="predicted"/>
<gene>
    <name evidence="1" type="ORF">LMH87_002029</name>
</gene>
<organism evidence="1 2">
    <name type="scientific">Akanthomyces muscarius</name>
    <name type="common">Entomopathogenic fungus</name>
    <name type="synonym">Lecanicillium muscarium</name>
    <dbReference type="NCBI Taxonomy" id="2231603"/>
    <lineage>
        <taxon>Eukaryota</taxon>
        <taxon>Fungi</taxon>
        <taxon>Dikarya</taxon>
        <taxon>Ascomycota</taxon>
        <taxon>Pezizomycotina</taxon>
        <taxon>Sordariomycetes</taxon>
        <taxon>Hypocreomycetidae</taxon>
        <taxon>Hypocreales</taxon>
        <taxon>Cordycipitaceae</taxon>
        <taxon>Akanthomyces</taxon>
    </lineage>
</organism>
<evidence type="ECO:0000313" key="2">
    <source>
        <dbReference type="Proteomes" id="UP001144673"/>
    </source>
</evidence>
<dbReference type="EMBL" id="JAJHUN010000010">
    <property type="protein sequence ID" value="KAJ4147517.1"/>
    <property type="molecule type" value="Genomic_DNA"/>
</dbReference>
<dbReference type="AlphaFoldDB" id="A0A9W8UIU6"/>